<dbReference type="InterPro" id="IPR000772">
    <property type="entry name" value="Ricin_B_lectin"/>
</dbReference>
<keyword evidence="5" id="KW-1185">Reference proteome</keyword>
<dbReference type="PROSITE" id="PS50231">
    <property type="entry name" value="RICIN_B_LECTIN"/>
    <property type="match status" value="1"/>
</dbReference>
<feature type="chain" id="PRO_5045759550" evidence="2">
    <location>
        <begin position="39"/>
        <end position="447"/>
    </location>
</feature>
<dbReference type="Gene3D" id="2.60.120.200">
    <property type="match status" value="1"/>
</dbReference>
<dbReference type="InterPro" id="IPR013320">
    <property type="entry name" value="ConA-like_dom_sf"/>
</dbReference>
<feature type="signal peptide" evidence="2">
    <location>
        <begin position="1"/>
        <end position="38"/>
    </location>
</feature>
<dbReference type="Gene3D" id="2.80.10.50">
    <property type="match status" value="1"/>
</dbReference>
<feature type="domain" description="GH16" evidence="3">
    <location>
        <begin position="70"/>
        <end position="317"/>
    </location>
</feature>
<dbReference type="Pfam" id="PF00652">
    <property type="entry name" value="Ricin_B_lectin"/>
    <property type="match status" value="1"/>
</dbReference>
<sequence>MALSPVPTSGRRGRRRNAGVLAAVLAVGASLAVPAAHADVDPAPDVDASTALASTTSAPSSAVGATPLALTWEDDFEGPSGAAPDPARWNHEIGGHGWGNNELQYYTADRRNSALDGQGNLVITSTREGTDGLSCHYGPCQFTSARLTTQDKFSQRYGRFEARIQVPRGNGVWPAFWMLGDNFPETPWPHSGEIDIMEVVGREGGTAHGTIHGPGYSAGEGITGSYTLPGGQQFADGFHVFAVDWSPDGMVWSVDGHVYHQVTRSDVGNNPWVFDQDFFMILNSAVGGNWPGPPDDSTQFPQRMLIDYVRVYEGSGTPPPGDGTGTIRGIGELCLDVAGGNASDGTPVQIAHCNGSDAQQWTREGDTIRALGYCLAVAGGDPSAGTPVRIAHCDGSDAQRWRVESGDIVSVLANRCLGTEHGRWDDGTPTLIWHCTGAVDQKWYPYW</sequence>
<dbReference type="PROSITE" id="PS51318">
    <property type="entry name" value="TAT"/>
    <property type="match status" value="1"/>
</dbReference>
<evidence type="ECO:0000256" key="2">
    <source>
        <dbReference type="SAM" id="SignalP"/>
    </source>
</evidence>
<dbReference type="InterPro" id="IPR006311">
    <property type="entry name" value="TAT_signal"/>
</dbReference>
<evidence type="ECO:0000259" key="3">
    <source>
        <dbReference type="PROSITE" id="PS51762"/>
    </source>
</evidence>
<dbReference type="InterPro" id="IPR035992">
    <property type="entry name" value="Ricin_B-like_lectins"/>
</dbReference>
<dbReference type="Pfam" id="PF00722">
    <property type="entry name" value="Glyco_hydro_16"/>
    <property type="match status" value="1"/>
</dbReference>
<proteinExistence type="inferred from homology"/>
<dbReference type="SUPFAM" id="SSF50370">
    <property type="entry name" value="Ricin B-like lectins"/>
    <property type="match status" value="1"/>
</dbReference>
<dbReference type="PANTHER" id="PTHR10963">
    <property type="entry name" value="GLYCOSYL HYDROLASE-RELATED"/>
    <property type="match status" value="1"/>
</dbReference>
<comment type="caution">
    <text evidence="4">The sequence shown here is derived from an EMBL/GenBank/DDBJ whole genome shotgun (WGS) entry which is preliminary data.</text>
</comment>
<dbReference type="InterPro" id="IPR000757">
    <property type="entry name" value="Beta-glucanase-like"/>
</dbReference>
<name>A0ABT1JNB4_ACTCY</name>
<dbReference type="SMART" id="SM00458">
    <property type="entry name" value="RICIN"/>
    <property type="match status" value="1"/>
</dbReference>
<dbReference type="RefSeq" id="WP_030105512.1">
    <property type="nucleotide sequence ID" value="NZ_AUBJ02000001.1"/>
</dbReference>
<dbReference type="PROSITE" id="PS51762">
    <property type="entry name" value="GH16_2"/>
    <property type="match status" value="1"/>
</dbReference>
<dbReference type="PANTHER" id="PTHR10963:SF55">
    <property type="entry name" value="GLYCOSIDE HYDROLASE FAMILY 16 PROTEIN"/>
    <property type="match status" value="1"/>
</dbReference>
<accession>A0ABT1JNB4</accession>
<keyword evidence="2" id="KW-0732">Signal</keyword>
<reference evidence="4 5" key="1">
    <citation type="submission" date="2013-07" db="EMBL/GenBank/DDBJ databases">
        <authorList>
            <consortium name="DOE Joint Genome Institute"/>
            <person name="Reeve W."/>
            <person name="Huntemann M."/>
            <person name="Han J."/>
            <person name="Chen A."/>
            <person name="Kyrpides N."/>
            <person name="Mavromatis K."/>
            <person name="Markowitz V."/>
            <person name="Palaniappan K."/>
            <person name="Ivanova N."/>
            <person name="Schaumberg A."/>
            <person name="Pati A."/>
            <person name="Liolios K."/>
            <person name="Nordberg H.P."/>
            <person name="Cantor M.N."/>
            <person name="Hua S.X."/>
            <person name="Woyke T."/>
        </authorList>
    </citation>
    <scope>NUCLEOTIDE SEQUENCE [LARGE SCALE GENOMIC DNA]</scope>
    <source>
        <strain evidence="4 5">DSM 43889</strain>
    </source>
</reference>
<evidence type="ECO:0000256" key="1">
    <source>
        <dbReference type="ARBA" id="ARBA00006865"/>
    </source>
</evidence>
<comment type="similarity">
    <text evidence="1">Belongs to the glycosyl hydrolase 16 family.</text>
</comment>
<evidence type="ECO:0000313" key="4">
    <source>
        <dbReference type="EMBL" id="MCP2334011.1"/>
    </source>
</evidence>
<evidence type="ECO:0000313" key="5">
    <source>
        <dbReference type="Proteomes" id="UP000791080"/>
    </source>
</evidence>
<protein>
    <submittedName>
        <fullName evidence="4">Ricin-type beta-trefoil lectin domain-containing protein</fullName>
    </submittedName>
</protein>
<dbReference type="EMBL" id="AUBJ02000001">
    <property type="protein sequence ID" value="MCP2334011.1"/>
    <property type="molecule type" value="Genomic_DNA"/>
</dbReference>
<reference evidence="4 5" key="2">
    <citation type="submission" date="2022-06" db="EMBL/GenBank/DDBJ databases">
        <title>Genomic Encyclopedia of Type Strains, Phase I: the one thousand microbial genomes (KMG-I) project.</title>
        <authorList>
            <person name="Kyrpides N."/>
        </authorList>
    </citation>
    <scope>NUCLEOTIDE SEQUENCE [LARGE SCALE GENOMIC DNA]</scope>
    <source>
        <strain evidence="4 5">DSM 43889</strain>
    </source>
</reference>
<organism evidence="4 5">
    <name type="scientific">Actinoalloteichus caeruleus DSM 43889</name>
    <dbReference type="NCBI Taxonomy" id="1120930"/>
    <lineage>
        <taxon>Bacteria</taxon>
        <taxon>Bacillati</taxon>
        <taxon>Actinomycetota</taxon>
        <taxon>Actinomycetes</taxon>
        <taxon>Pseudonocardiales</taxon>
        <taxon>Pseudonocardiaceae</taxon>
        <taxon>Actinoalloteichus</taxon>
        <taxon>Actinoalloteichus cyanogriseus</taxon>
    </lineage>
</organism>
<dbReference type="CDD" id="cd08023">
    <property type="entry name" value="GH16_laminarinase_like"/>
    <property type="match status" value="1"/>
</dbReference>
<gene>
    <name evidence="4" type="ORF">G443_004281</name>
</gene>
<dbReference type="Proteomes" id="UP000791080">
    <property type="component" value="Unassembled WGS sequence"/>
</dbReference>
<dbReference type="InterPro" id="IPR050546">
    <property type="entry name" value="Glycosyl_Hydrlase_16"/>
</dbReference>
<dbReference type="SUPFAM" id="SSF49899">
    <property type="entry name" value="Concanavalin A-like lectins/glucanases"/>
    <property type="match status" value="1"/>
</dbReference>